<dbReference type="PANTHER" id="PTHR22642">
    <property type="entry name" value="IMIDAZOLONEPROPIONASE"/>
    <property type="match status" value="1"/>
</dbReference>
<dbReference type="InterPro" id="IPR011059">
    <property type="entry name" value="Metal-dep_hydrolase_composite"/>
</dbReference>
<sequence>MIKSFTINGAYTLFMEHEIGSIEVGKFADLVVIDQNLFVVNPIDIDKTKIIMTFFDGKLVYKAD</sequence>
<dbReference type="SUPFAM" id="SSF51338">
    <property type="entry name" value="Composite domain of metallo-dependent hydrolases"/>
    <property type="match status" value="1"/>
</dbReference>
<dbReference type="Proteomes" id="UP001165492">
    <property type="component" value="Unassembled WGS sequence"/>
</dbReference>
<dbReference type="InterPro" id="IPR013108">
    <property type="entry name" value="Amidohydro_3"/>
</dbReference>
<dbReference type="PANTHER" id="PTHR22642:SF2">
    <property type="entry name" value="PROTEIN LONG AFTER FAR-RED 3"/>
    <property type="match status" value="1"/>
</dbReference>
<name>A0ABS8HTI3_9FIRM</name>
<comment type="caution">
    <text evidence="2">The sequence shown here is derived from an EMBL/GenBank/DDBJ whole genome shotgun (WGS) entry which is preliminary data.</text>
</comment>
<feature type="domain" description="Amidohydrolase 3" evidence="1">
    <location>
        <begin position="2"/>
        <end position="61"/>
    </location>
</feature>
<organism evidence="2 3">
    <name type="scientific">Pelosinus baikalensis</name>
    <dbReference type="NCBI Taxonomy" id="2892015"/>
    <lineage>
        <taxon>Bacteria</taxon>
        <taxon>Bacillati</taxon>
        <taxon>Bacillota</taxon>
        <taxon>Negativicutes</taxon>
        <taxon>Selenomonadales</taxon>
        <taxon>Sporomusaceae</taxon>
        <taxon>Pelosinus</taxon>
    </lineage>
</organism>
<accession>A0ABS8HTI3</accession>
<evidence type="ECO:0000313" key="3">
    <source>
        <dbReference type="Proteomes" id="UP001165492"/>
    </source>
</evidence>
<dbReference type="Gene3D" id="2.30.40.10">
    <property type="entry name" value="Urease, subunit C, domain 1"/>
    <property type="match status" value="1"/>
</dbReference>
<evidence type="ECO:0000313" key="2">
    <source>
        <dbReference type="EMBL" id="MCC5465839.1"/>
    </source>
</evidence>
<reference evidence="2" key="1">
    <citation type="submission" date="2021-11" db="EMBL/GenBank/DDBJ databases">
        <title>Description of a new species Pelosinus isolated from the bottom sediments of Lake Baikal.</title>
        <authorList>
            <person name="Zakharyuk A."/>
        </authorList>
    </citation>
    <scope>NUCLEOTIDE SEQUENCE</scope>
    <source>
        <strain evidence="2">Bkl1</strain>
    </source>
</reference>
<protein>
    <submittedName>
        <fullName evidence="2">Amidohydrolase family protein</fullName>
    </submittedName>
</protein>
<evidence type="ECO:0000259" key="1">
    <source>
        <dbReference type="Pfam" id="PF07969"/>
    </source>
</evidence>
<dbReference type="EMBL" id="JAJHJB010000012">
    <property type="protein sequence ID" value="MCC5465839.1"/>
    <property type="molecule type" value="Genomic_DNA"/>
</dbReference>
<keyword evidence="3" id="KW-1185">Reference proteome</keyword>
<dbReference type="Pfam" id="PF07969">
    <property type="entry name" value="Amidohydro_3"/>
    <property type="match status" value="1"/>
</dbReference>
<gene>
    <name evidence="2" type="ORF">LMF89_10775</name>
</gene>
<proteinExistence type="predicted"/>